<feature type="transmembrane region" description="Helical" evidence="7">
    <location>
        <begin position="74"/>
        <end position="96"/>
    </location>
</feature>
<reference evidence="9" key="1">
    <citation type="submission" date="2025-08" db="UniProtKB">
        <authorList>
            <consortium name="RefSeq"/>
        </authorList>
    </citation>
    <scope>IDENTIFICATION</scope>
</reference>
<keyword evidence="3" id="KW-0813">Transport</keyword>
<dbReference type="CTD" id="39461"/>
<feature type="transmembrane region" description="Helical" evidence="7">
    <location>
        <begin position="108"/>
        <end position="127"/>
    </location>
</feature>
<feature type="transmembrane region" description="Helical" evidence="7">
    <location>
        <begin position="390"/>
        <end position="409"/>
    </location>
</feature>
<keyword evidence="5 7" id="KW-1133">Transmembrane helix</keyword>
<dbReference type="InterPro" id="IPR036259">
    <property type="entry name" value="MFS_trans_sf"/>
</dbReference>
<keyword evidence="6 7" id="KW-0472">Membrane</keyword>
<sequence>MDENLSRGYVQLGKARGMNEFKFSNGFTHLSPPVDKCNFIYSALMLGGIGFLLPYNSFIIAADFFQARYPGTTIIFDMSVVYIIMAFFAVFANNILIETLSLNTRITFGYLVAFVTLNFVVISEIWWEPFNVATSYTINLVVVAIVSLGCTVQQSSFYGYTSMLPSQYTQAVMIGESIAGFWVSINRILTKFLVDDERSNTSMFFVLSNSTILMCFLLNQKVRKTDFVQFYITLCQERNRITLEPTENVGLMDPLDQVGDPSKGQYGVLKIQTSPLGNESASGNTELNGTNQYSPFSFSNPVYEPGAPSGNPPGSAGPTYKVEDVVVMRGTYGTQTSKPWTEIKKGFLARLEVAKIIYPYMASIGLAYFVTLCLYPGIMSEIISCELGSWMPVILMTAFNTSDVLGKILASIPYDWKRTQLLSFASVRVILIPLFLLCALPRSAPIFSGEGYPLLLSCLLGVTNGIVGSVPMMQAPTKVPEGHRELAGNIMTLSYTTGLTVGSLFAYILDTGFELPIQSKDVCFNALNSSVMPLNYTTPNILTTIMSSALPTLENVTPKVKTTVTVLSTILTSTLMSNNTTVSTLTSGVMEASTTISPKMFVNVTASVNNAILQH</sequence>
<dbReference type="InterPro" id="IPR002259">
    <property type="entry name" value="Eqnu_transpt"/>
</dbReference>
<evidence type="ECO:0000313" key="8">
    <source>
        <dbReference type="Proteomes" id="UP000835206"/>
    </source>
</evidence>
<dbReference type="GO" id="GO:0005337">
    <property type="term" value="F:nucleoside transmembrane transporter activity"/>
    <property type="evidence" value="ECO:0007669"/>
    <property type="project" value="InterPro"/>
</dbReference>
<feature type="transmembrane region" description="Helical" evidence="7">
    <location>
        <begin position="486"/>
        <end position="509"/>
    </location>
</feature>
<organism evidence="8 9">
    <name type="scientific">Bombus terrestris</name>
    <name type="common">Buff-tailed bumblebee</name>
    <name type="synonym">Apis terrestris</name>
    <dbReference type="NCBI Taxonomy" id="30195"/>
    <lineage>
        <taxon>Eukaryota</taxon>
        <taxon>Metazoa</taxon>
        <taxon>Ecdysozoa</taxon>
        <taxon>Arthropoda</taxon>
        <taxon>Hexapoda</taxon>
        <taxon>Insecta</taxon>
        <taxon>Pterygota</taxon>
        <taxon>Neoptera</taxon>
        <taxon>Endopterygota</taxon>
        <taxon>Hymenoptera</taxon>
        <taxon>Apocrita</taxon>
        <taxon>Aculeata</taxon>
        <taxon>Apoidea</taxon>
        <taxon>Anthophila</taxon>
        <taxon>Apidae</taxon>
        <taxon>Bombus</taxon>
        <taxon>Bombus</taxon>
    </lineage>
</organism>
<comment type="similarity">
    <text evidence="2">Belongs to the SLC29A/ENT transporter (TC 2.A.57) family.</text>
</comment>
<evidence type="ECO:0000256" key="4">
    <source>
        <dbReference type="ARBA" id="ARBA00022692"/>
    </source>
</evidence>
<keyword evidence="4 7" id="KW-0812">Transmembrane</keyword>
<evidence type="ECO:0000256" key="2">
    <source>
        <dbReference type="ARBA" id="ARBA00007965"/>
    </source>
</evidence>
<evidence type="ECO:0000313" key="9">
    <source>
        <dbReference type="RefSeq" id="XP_003397842.1"/>
    </source>
</evidence>
<dbReference type="GeneID" id="100642289"/>
<comment type="subcellular location">
    <subcellularLocation>
        <location evidence="1">Membrane</location>
        <topology evidence="1">Multi-pass membrane protein</topology>
    </subcellularLocation>
</comment>
<evidence type="ECO:0000256" key="5">
    <source>
        <dbReference type="ARBA" id="ARBA00022989"/>
    </source>
</evidence>
<feature type="transmembrane region" description="Helical" evidence="7">
    <location>
        <begin position="421"/>
        <end position="442"/>
    </location>
</feature>
<dbReference type="SUPFAM" id="SSF103473">
    <property type="entry name" value="MFS general substrate transporter"/>
    <property type="match status" value="1"/>
</dbReference>
<dbReference type="GO" id="GO:0008504">
    <property type="term" value="F:monoamine transmembrane transporter activity"/>
    <property type="evidence" value="ECO:0007669"/>
    <property type="project" value="TreeGrafter"/>
</dbReference>
<evidence type="ECO:0000256" key="6">
    <source>
        <dbReference type="ARBA" id="ARBA00023136"/>
    </source>
</evidence>
<dbReference type="PANTHER" id="PTHR10332">
    <property type="entry name" value="EQUILIBRATIVE NUCLEOSIDE TRANSPORTER"/>
    <property type="match status" value="1"/>
</dbReference>
<dbReference type="Proteomes" id="UP000835206">
    <property type="component" value="Chromosome 9"/>
</dbReference>
<feature type="transmembrane region" description="Helical" evidence="7">
    <location>
        <begin position="357"/>
        <end position="378"/>
    </location>
</feature>
<accession>A0A9B0BLP8</accession>
<dbReference type="Pfam" id="PF01733">
    <property type="entry name" value="Nucleoside_tran"/>
    <property type="match status" value="2"/>
</dbReference>
<dbReference type="RefSeq" id="XP_003397842.1">
    <property type="nucleotide sequence ID" value="XM_003397794.4"/>
</dbReference>
<dbReference type="KEGG" id="bter:100642289"/>
<name>A0A9B0BLP8_BOMTE</name>
<protein>
    <submittedName>
        <fullName evidence="9">Equilibrative nucleoside transporter 4</fullName>
    </submittedName>
</protein>
<evidence type="ECO:0000256" key="3">
    <source>
        <dbReference type="ARBA" id="ARBA00022448"/>
    </source>
</evidence>
<feature type="transmembrane region" description="Helical" evidence="7">
    <location>
        <begin position="39"/>
        <end position="62"/>
    </location>
</feature>
<evidence type="ECO:0000256" key="7">
    <source>
        <dbReference type="SAM" id="Phobius"/>
    </source>
</evidence>
<evidence type="ECO:0000256" key="1">
    <source>
        <dbReference type="ARBA" id="ARBA00004141"/>
    </source>
</evidence>
<proteinExistence type="inferred from homology"/>
<gene>
    <name evidence="9" type="primary">LOC100642289</name>
</gene>
<keyword evidence="8" id="KW-1185">Reference proteome</keyword>
<feature type="transmembrane region" description="Helical" evidence="7">
    <location>
        <begin position="201"/>
        <end position="219"/>
    </location>
</feature>
<feature type="transmembrane region" description="Helical" evidence="7">
    <location>
        <begin position="454"/>
        <end position="474"/>
    </location>
</feature>
<dbReference type="PANTHER" id="PTHR10332:SF10">
    <property type="entry name" value="EQUILIBRATIVE NUCLEOSIDE TRANSPORTER 4"/>
    <property type="match status" value="1"/>
</dbReference>
<dbReference type="AlphaFoldDB" id="A0A9B0BLP8"/>
<feature type="transmembrane region" description="Helical" evidence="7">
    <location>
        <begin position="133"/>
        <end position="150"/>
    </location>
</feature>
<dbReference type="OrthoDB" id="10014563at2759"/>
<dbReference type="GO" id="GO:0005886">
    <property type="term" value="C:plasma membrane"/>
    <property type="evidence" value="ECO:0007669"/>
    <property type="project" value="TreeGrafter"/>
</dbReference>